<feature type="compositionally biased region" description="Basic and acidic residues" evidence="1">
    <location>
        <begin position="18"/>
        <end position="31"/>
    </location>
</feature>
<proteinExistence type="predicted"/>
<sequence length="517" mass="58570">MSKIEKDDLPPQQDEKEEPPKTESGNSDKDLSSVIVPVESPILQAERNLQHTNSNLGIPQVESNRLNQMLSDSNNDNKTQCYGNQESFEAPTEIGLIVKLYKEPHRYHNYGLIWTKNKCYGIDYQRNLPTPAWVKFVMPEEDEGVKNVLSIVETDWSAGWERDTLKNKVIAVKGELMLHSFYYDRTDCYKYYIHELLGQVKVGKKHYDTQPPVSCIKATLHYTRKNISVKGRGMCWWYVESSTPIYDGQDMKASKKVDDFDQRTNEACKLKFRNGFENERQNNQRFPNTSGPRTNGIFHFDRMKQNLEPNSGTWGSKVAQSNTNSVPKPIPFANRSVAPNKTIAVTNPIGAESKCSQGMSVPNDENSPTREQSRKNEVDVISAPHPMQFNQKNDPGKGVSIQAAYESKGNKDTKKSDVHKIQKKSLIDQLTMPGENGEMAINAFIEIAKDVMKEYNKLAEEKKIQELEATREIGAEIEQIPSAKSSDSQNIVRKRGGKESDTKSENRTVSHIKKSAS</sequence>
<accession>E3M9W7</accession>
<dbReference type="Proteomes" id="UP000008281">
    <property type="component" value="Unassembled WGS sequence"/>
</dbReference>
<dbReference type="EMBL" id="DS268431">
    <property type="protein sequence ID" value="EFO96701.1"/>
    <property type="molecule type" value="Genomic_DNA"/>
</dbReference>
<keyword evidence="3" id="KW-1185">Reference proteome</keyword>
<feature type="compositionally biased region" description="Polar residues" evidence="1">
    <location>
        <begin position="312"/>
        <end position="326"/>
    </location>
</feature>
<protein>
    <submittedName>
        <fullName evidence="2">Uncharacterized protein</fullName>
    </submittedName>
</protein>
<feature type="region of interest" description="Disordered" evidence="1">
    <location>
        <begin position="312"/>
        <end position="333"/>
    </location>
</feature>
<organism evidence="3">
    <name type="scientific">Caenorhabditis remanei</name>
    <name type="common">Caenorhabditis vulgaris</name>
    <dbReference type="NCBI Taxonomy" id="31234"/>
    <lineage>
        <taxon>Eukaryota</taxon>
        <taxon>Metazoa</taxon>
        <taxon>Ecdysozoa</taxon>
        <taxon>Nematoda</taxon>
        <taxon>Chromadorea</taxon>
        <taxon>Rhabditida</taxon>
        <taxon>Rhabditina</taxon>
        <taxon>Rhabditomorpha</taxon>
        <taxon>Rhabditoidea</taxon>
        <taxon>Rhabditidae</taxon>
        <taxon>Peloderinae</taxon>
        <taxon>Caenorhabditis</taxon>
    </lineage>
</organism>
<evidence type="ECO:0000313" key="2">
    <source>
        <dbReference type="EMBL" id="EFO96701.1"/>
    </source>
</evidence>
<feature type="region of interest" description="Disordered" evidence="1">
    <location>
        <begin position="1"/>
        <end position="33"/>
    </location>
</feature>
<feature type="compositionally biased region" description="Basic and acidic residues" evidence="1">
    <location>
        <begin position="497"/>
        <end position="508"/>
    </location>
</feature>
<feature type="compositionally biased region" description="Polar residues" evidence="1">
    <location>
        <begin position="482"/>
        <end position="491"/>
    </location>
</feature>
<evidence type="ECO:0000313" key="3">
    <source>
        <dbReference type="Proteomes" id="UP000008281"/>
    </source>
</evidence>
<feature type="compositionally biased region" description="Polar residues" evidence="1">
    <location>
        <begin position="354"/>
        <end position="366"/>
    </location>
</feature>
<dbReference type="AlphaFoldDB" id="E3M9W7"/>
<evidence type="ECO:0000256" key="1">
    <source>
        <dbReference type="SAM" id="MobiDB-lite"/>
    </source>
</evidence>
<feature type="compositionally biased region" description="Basic and acidic residues" evidence="1">
    <location>
        <begin position="367"/>
        <end position="376"/>
    </location>
</feature>
<feature type="region of interest" description="Disordered" evidence="1">
    <location>
        <begin position="353"/>
        <end position="376"/>
    </location>
</feature>
<name>E3M9W7_CAERE</name>
<gene>
    <name evidence="2" type="ORF">CRE_17052</name>
</gene>
<dbReference type="HOGENOM" id="CLU_527034_0_0_1"/>
<dbReference type="InParanoid" id="E3M9W7"/>
<reference evidence="2" key="1">
    <citation type="submission" date="2007-07" db="EMBL/GenBank/DDBJ databases">
        <title>PCAP assembly of the Caenorhabditis remanei genome.</title>
        <authorList>
            <consortium name="The Caenorhabditis remanei Sequencing Consortium"/>
            <person name="Wilson R.K."/>
        </authorList>
    </citation>
    <scope>NUCLEOTIDE SEQUENCE [LARGE SCALE GENOMIC DNA]</scope>
    <source>
        <strain evidence="2">PB4641</strain>
    </source>
</reference>
<feature type="region of interest" description="Disordered" evidence="1">
    <location>
        <begin position="478"/>
        <end position="517"/>
    </location>
</feature>